<gene>
    <name evidence="3" type="ORF">COU96_00285</name>
</gene>
<dbReference type="EMBL" id="PFEL01000013">
    <property type="protein sequence ID" value="PJE69335.1"/>
    <property type="molecule type" value="Genomic_DNA"/>
</dbReference>
<dbReference type="InterPro" id="IPR011051">
    <property type="entry name" value="RmlC_Cupin_sf"/>
</dbReference>
<evidence type="ECO:0000259" key="2">
    <source>
        <dbReference type="Pfam" id="PF01050"/>
    </source>
</evidence>
<reference evidence="4" key="1">
    <citation type="submission" date="2017-09" db="EMBL/GenBank/DDBJ databases">
        <title>Depth-based differentiation of microbial function through sediment-hosted aquifers and enrichment of novel symbionts in the deep terrestrial subsurface.</title>
        <authorList>
            <person name="Probst A.J."/>
            <person name="Ladd B."/>
            <person name="Jarett J.K."/>
            <person name="Geller-Mcgrath D.E."/>
            <person name="Sieber C.M.K."/>
            <person name="Emerson J.B."/>
            <person name="Anantharaman K."/>
            <person name="Thomas B.C."/>
            <person name="Malmstrom R."/>
            <person name="Stieglmeier M."/>
            <person name="Klingl A."/>
            <person name="Woyke T."/>
            <person name="Ryan C.M."/>
            <person name="Banfield J.F."/>
        </authorList>
    </citation>
    <scope>NUCLEOTIDE SEQUENCE [LARGE SCALE GENOMIC DNA]</scope>
</reference>
<dbReference type="Gene3D" id="2.60.120.10">
    <property type="entry name" value="Jelly Rolls"/>
    <property type="match status" value="1"/>
</dbReference>
<feature type="domain" description="Mannose-6-phosphate isomerase type II C-terminal" evidence="2">
    <location>
        <begin position="7"/>
        <end position="91"/>
    </location>
</feature>
<proteinExistence type="predicted"/>
<evidence type="ECO:0000313" key="3">
    <source>
        <dbReference type="EMBL" id="PJE69335.1"/>
    </source>
</evidence>
<comment type="caution">
    <text evidence="3">The sequence shown here is derived from an EMBL/GenBank/DDBJ whole genome shotgun (WGS) entry which is preliminary data.</text>
</comment>
<name>A0A2M8L670_9BACT</name>
<evidence type="ECO:0000256" key="1">
    <source>
        <dbReference type="SAM" id="MobiDB-lite"/>
    </source>
</evidence>
<accession>A0A2M8L670</accession>
<protein>
    <submittedName>
        <fullName evidence="3">Cupin</fullName>
    </submittedName>
</protein>
<dbReference type="InterPro" id="IPR014710">
    <property type="entry name" value="RmlC-like_jellyroll"/>
</dbReference>
<dbReference type="SUPFAM" id="SSF51182">
    <property type="entry name" value="RmlC-like cupins"/>
    <property type="match status" value="1"/>
</dbReference>
<organism evidence="3 4">
    <name type="scientific">Candidatus Shapirobacteria bacterium CG10_big_fil_rev_8_21_14_0_10_38_14</name>
    <dbReference type="NCBI Taxonomy" id="1974483"/>
    <lineage>
        <taxon>Bacteria</taxon>
        <taxon>Candidatus Shapironibacteriota</taxon>
    </lineage>
</organism>
<sequence length="130" mass="15210">MIAFQVKTEKPWGYEILFTPPESQTIGKLLHINAGARFSLQYHEVKEETLTLMAGESKIIWGENENDLKTENMKKNHGYFIPKRLIHRCEAVSDCDIFESSTKEEGTTVRLQDDYTRKNETEEERQQTRN</sequence>
<dbReference type="Proteomes" id="UP000229500">
    <property type="component" value="Unassembled WGS sequence"/>
</dbReference>
<feature type="region of interest" description="Disordered" evidence="1">
    <location>
        <begin position="102"/>
        <end position="130"/>
    </location>
</feature>
<evidence type="ECO:0000313" key="4">
    <source>
        <dbReference type="Proteomes" id="UP000229500"/>
    </source>
</evidence>
<dbReference type="AlphaFoldDB" id="A0A2M8L670"/>
<dbReference type="Pfam" id="PF01050">
    <property type="entry name" value="MannoseP_isomer"/>
    <property type="match status" value="1"/>
</dbReference>
<dbReference type="InterPro" id="IPR001538">
    <property type="entry name" value="Man6P_isomerase-2_C"/>
</dbReference>